<accession>A0AAJ0F1E2</accession>
<feature type="domain" description="F-box" evidence="1">
    <location>
        <begin position="1"/>
        <end position="43"/>
    </location>
</feature>
<dbReference type="EMBL" id="JAHMHR010000004">
    <property type="protein sequence ID" value="KAK1691616.1"/>
    <property type="molecule type" value="Genomic_DNA"/>
</dbReference>
<gene>
    <name evidence="2" type="ORF">BDP55DRAFT_647534</name>
</gene>
<dbReference type="PROSITE" id="PS50181">
    <property type="entry name" value="FBOX"/>
    <property type="match status" value="1"/>
</dbReference>
<dbReference type="GeneID" id="85458314"/>
<dbReference type="Pfam" id="PF12937">
    <property type="entry name" value="F-box-like"/>
    <property type="match status" value="1"/>
</dbReference>
<organism evidence="2 3">
    <name type="scientific">Colletotrichum godetiae</name>
    <dbReference type="NCBI Taxonomy" id="1209918"/>
    <lineage>
        <taxon>Eukaryota</taxon>
        <taxon>Fungi</taxon>
        <taxon>Dikarya</taxon>
        <taxon>Ascomycota</taxon>
        <taxon>Pezizomycotina</taxon>
        <taxon>Sordariomycetes</taxon>
        <taxon>Hypocreomycetidae</taxon>
        <taxon>Glomerellales</taxon>
        <taxon>Glomerellaceae</taxon>
        <taxon>Colletotrichum</taxon>
        <taxon>Colletotrichum acutatum species complex</taxon>
    </lineage>
</organism>
<evidence type="ECO:0000259" key="1">
    <source>
        <dbReference type="PROSITE" id="PS50181"/>
    </source>
</evidence>
<dbReference type="InterPro" id="IPR036047">
    <property type="entry name" value="F-box-like_dom_sf"/>
</dbReference>
<name>A0AAJ0F1E2_9PEZI</name>
<dbReference type="AlphaFoldDB" id="A0AAJ0F1E2"/>
<dbReference type="SUPFAM" id="SSF81383">
    <property type="entry name" value="F-box domain"/>
    <property type="match status" value="1"/>
</dbReference>
<evidence type="ECO:0000313" key="3">
    <source>
        <dbReference type="Proteomes" id="UP001224890"/>
    </source>
</evidence>
<dbReference type="InterPro" id="IPR001810">
    <property type="entry name" value="F-box_dom"/>
</dbReference>
<proteinExistence type="predicted"/>
<reference evidence="2" key="1">
    <citation type="submission" date="2021-06" db="EMBL/GenBank/DDBJ databases">
        <title>Comparative genomics, transcriptomics and evolutionary studies reveal genomic signatures of adaptation to plant cell wall in hemibiotrophic fungi.</title>
        <authorList>
            <consortium name="DOE Joint Genome Institute"/>
            <person name="Baroncelli R."/>
            <person name="Diaz J.F."/>
            <person name="Benocci T."/>
            <person name="Peng M."/>
            <person name="Battaglia E."/>
            <person name="Haridas S."/>
            <person name="Andreopoulos W."/>
            <person name="Labutti K."/>
            <person name="Pangilinan J."/>
            <person name="Floch G.L."/>
            <person name="Makela M.R."/>
            <person name="Henrissat B."/>
            <person name="Grigoriev I.V."/>
            <person name="Crouch J.A."/>
            <person name="De Vries R.P."/>
            <person name="Sukno S.A."/>
            <person name="Thon M.R."/>
        </authorList>
    </citation>
    <scope>NUCLEOTIDE SEQUENCE</scope>
    <source>
        <strain evidence="2">CBS 193.32</strain>
    </source>
</reference>
<protein>
    <recommendedName>
        <fullName evidence="1">F-box domain-containing protein</fullName>
    </recommendedName>
</protein>
<sequence length="337" mass="37905">MEAAPVEILQEVASYLDLSDLLSLALVSRRVASCCRRSIFQHIAVLNTTSCLSELENLVTSGGLSTRQLSVYHGTWPTCTRDDWATHPLQVADAPQSMFSSQDKRATSDELAQGAFNAYLNFIKEERRRNIDDDQAQLERIMLHLPPLEKIVVSSLMKKTVGRLGKAKLAELRHQIRMSPTTFDSVGNLLDIVCRLLPRFKRIHSLHIRSRLAEFPTICELEWIRDLDIGALFLATTDTPAFVEFLRSFPNLQRLSVAAYRHHGFIFPLEDVQQSQLLLLRLAGVYVARHAVVDFVHRHTQLKAVSLNDVALVNGKWELILSALGNKATLIDLVGCT</sequence>
<keyword evidence="3" id="KW-1185">Reference proteome</keyword>
<dbReference type="RefSeq" id="XP_060435311.1">
    <property type="nucleotide sequence ID" value="XM_060573788.1"/>
</dbReference>
<evidence type="ECO:0000313" key="2">
    <source>
        <dbReference type="EMBL" id="KAK1691616.1"/>
    </source>
</evidence>
<dbReference type="Proteomes" id="UP001224890">
    <property type="component" value="Unassembled WGS sequence"/>
</dbReference>
<comment type="caution">
    <text evidence="2">The sequence shown here is derived from an EMBL/GenBank/DDBJ whole genome shotgun (WGS) entry which is preliminary data.</text>
</comment>